<dbReference type="PANTHER" id="PTHR47992">
    <property type="entry name" value="PROTEIN PHOSPHATASE"/>
    <property type="match status" value="1"/>
</dbReference>
<keyword evidence="2" id="KW-0472">Membrane</keyword>
<dbReference type="PROSITE" id="PS51746">
    <property type="entry name" value="PPM_2"/>
    <property type="match status" value="1"/>
</dbReference>
<sequence>MSEAKVDANVNAGGSAGGSERPSGVSHPVLREAQRSAGATHPGYRREQNEDAFWGDESRGIWVVADGLGGHQAGEIASQTVVEEIQRSSATDRHYEQALRRAHALLVGEETSTTAMGTTAVVVAEDGNYFHIYWVGDSRAYLWTPPTTDSGDETEVDAPHGSLTQLTVDHSYVQMLVDSGAINQEEAANHPNRHVITRCIGGSANPTLEIDRASFAWNPGQKLLLCSDGLSNDVSADEICQILAKNTDNQRASELLVAAALDAGGRDNITVQVINSPASATANDENLNSRTPPRPPVSRQIFPFPRTLSARIATIAIILSIGVYAAWQLLNG</sequence>
<gene>
    <name evidence="4" type="ORF">R5R33_17250</name>
</gene>
<dbReference type="InterPro" id="IPR036457">
    <property type="entry name" value="PPM-type-like_dom_sf"/>
</dbReference>
<dbReference type="Gene3D" id="3.60.40.10">
    <property type="entry name" value="PPM-type phosphatase domain"/>
    <property type="match status" value="1"/>
</dbReference>
<feature type="domain" description="PPM-type phosphatase" evidence="3">
    <location>
        <begin position="36"/>
        <end position="276"/>
    </location>
</feature>
<proteinExistence type="predicted"/>
<dbReference type="RefSeq" id="WP_318953934.1">
    <property type="nucleotide sequence ID" value="NZ_CP137555.1"/>
</dbReference>
<keyword evidence="2" id="KW-0812">Transmembrane</keyword>
<keyword evidence="5" id="KW-1185">Reference proteome</keyword>
<evidence type="ECO:0000259" key="3">
    <source>
        <dbReference type="PROSITE" id="PS51746"/>
    </source>
</evidence>
<feature type="transmembrane region" description="Helical" evidence="2">
    <location>
        <begin position="308"/>
        <end position="327"/>
    </location>
</feature>
<dbReference type="GO" id="GO:0004722">
    <property type="term" value="F:protein serine/threonine phosphatase activity"/>
    <property type="evidence" value="ECO:0007669"/>
    <property type="project" value="InterPro"/>
</dbReference>
<evidence type="ECO:0000256" key="1">
    <source>
        <dbReference type="SAM" id="MobiDB-lite"/>
    </source>
</evidence>
<dbReference type="InterPro" id="IPR001932">
    <property type="entry name" value="PPM-type_phosphatase-like_dom"/>
</dbReference>
<evidence type="ECO:0000313" key="5">
    <source>
        <dbReference type="Proteomes" id="UP001302477"/>
    </source>
</evidence>
<dbReference type="Proteomes" id="UP001302477">
    <property type="component" value="Chromosome"/>
</dbReference>
<dbReference type="SUPFAM" id="SSF81606">
    <property type="entry name" value="PP2C-like"/>
    <property type="match status" value="1"/>
</dbReference>
<name>A0AAU0MZH8_9GAMM</name>
<evidence type="ECO:0000313" key="4">
    <source>
        <dbReference type="EMBL" id="WOX05462.1"/>
    </source>
</evidence>
<organism evidence="4 5">
    <name type="scientific">Microbulbifer pacificus</name>
    <dbReference type="NCBI Taxonomy" id="407164"/>
    <lineage>
        <taxon>Bacteria</taxon>
        <taxon>Pseudomonadati</taxon>
        <taxon>Pseudomonadota</taxon>
        <taxon>Gammaproteobacteria</taxon>
        <taxon>Cellvibrionales</taxon>
        <taxon>Microbulbiferaceae</taxon>
        <taxon>Microbulbifer</taxon>
    </lineage>
</organism>
<dbReference type="KEGG" id="mpaf:R5R33_17250"/>
<reference evidence="4 5" key="1">
    <citation type="submission" date="2023-10" db="EMBL/GenBank/DDBJ databases">
        <title>Description of Microbulbifer bruguierae sp. nov., isolated from the sediments of mangrove plant Bruguiera sexangula and comparative genomic analyses of the genus Microbulbifer.</title>
        <authorList>
            <person name="Long M."/>
        </authorList>
    </citation>
    <scope>NUCLEOTIDE SEQUENCE [LARGE SCALE GENOMIC DNA]</scope>
    <source>
        <strain evidence="4 5">SPO729</strain>
    </source>
</reference>
<dbReference type="EMBL" id="CP137555">
    <property type="protein sequence ID" value="WOX05462.1"/>
    <property type="molecule type" value="Genomic_DNA"/>
</dbReference>
<dbReference type="SMART" id="SM00332">
    <property type="entry name" value="PP2Cc"/>
    <property type="match status" value="1"/>
</dbReference>
<feature type="region of interest" description="Disordered" evidence="1">
    <location>
        <begin position="1"/>
        <end position="26"/>
    </location>
</feature>
<dbReference type="Pfam" id="PF13672">
    <property type="entry name" value="PP2C_2"/>
    <property type="match status" value="1"/>
</dbReference>
<dbReference type="SMART" id="SM00331">
    <property type="entry name" value="PP2C_SIG"/>
    <property type="match status" value="1"/>
</dbReference>
<dbReference type="CDD" id="cd00143">
    <property type="entry name" value="PP2Cc"/>
    <property type="match status" value="1"/>
</dbReference>
<dbReference type="InterPro" id="IPR015655">
    <property type="entry name" value="PP2C"/>
</dbReference>
<accession>A0AAU0MZH8</accession>
<keyword evidence="2" id="KW-1133">Transmembrane helix</keyword>
<protein>
    <submittedName>
        <fullName evidence="4">Protein phosphatase 2C domain-containing protein</fullName>
    </submittedName>
</protein>
<dbReference type="AlphaFoldDB" id="A0AAU0MZH8"/>
<evidence type="ECO:0000256" key="2">
    <source>
        <dbReference type="SAM" id="Phobius"/>
    </source>
</evidence>